<protein>
    <submittedName>
        <fullName evidence="2">Uncharacterized protein</fullName>
    </submittedName>
</protein>
<proteinExistence type="predicted"/>
<feature type="region of interest" description="Disordered" evidence="1">
    <location>
        <begin position="1"/>
        <end position="52"/>
    </location>
</feature>
<feature type="compositionally biased region" description="Polar residues" evidence="1">
    <location>
        <begin position="413"/>
        <end position="429"/>
    </location>
</feature>
<gene>
    <name evidence="2" type="ORF">CCH79_00008158</name>
</gene>
<dbReference type="SMART" id="SM00390">
    <property type="entry name" value="GoLoco"/>
    <property type="match status" value="6"/>
</dbReference>
<organism evidence="2 3">
    <name type="scientific">Gambusia affinis</name>
    <name type="common">Western mosquitofish</name>
    <name type="synonym">Heterandria affinis</name>
    <dbReference type="NCBI Taxonomy" id="33528"/>
    <lineage>
        <taxon>Eukaryota</taxon>
        <taxon>Metazoa</taxon>
        <taxon>Chordata</taxon>
        <taxon>Craniata</taxon>
        <taxon>Vertebrata</taxon>
        <taxon>Euteleostomi</taxon>
        <taxon>Actinopterygii</taxon>
        <taxon>Neopterygii</taxon>
        <taxon>Teleostei</taxon>
        <taxon>Neoteleostei</taxon>
        <taxon>Acanthomorphata</taxon>
        <taxon>Ovalentaria</taxon>
        <taxon>Atherinomorphae</taxon>
        <taxon>Cyprinodontiformes</taxon>
        <taxon>Poeciliidae</taxon>
        <taxon>Poeciliinae</taxon>
        <taxon>Gambusia</taxon>
    </lineage>
</organism>
<evidence type="ECO:0000313" key="2">
    <source>
        <dbReference type="EMBL" id="PWA17682.1"/>
    </source>
</evidence>
<reference evidence="2 3" key="1">
    <citation type="journal article" date="2018" name="G3 (Bethesda)">
        <title>A High-Quality Reference Genome for the Invasive Mosquitofish Gambusia affinis Using a Chicago Library.</title>
        <authorList>
            <person name="Hoffberg S.L."/>
            <person name="Troendle N.J."/>
            <person name="Glenn T.C."/>
            <person name="Mahmud O."/>
            <person name="Louha S."/>
            <person name="Chalopin D."/>
            <person name="Bennetzen J.L."/>
            <person name="Mauricio R."/>
        </authorList>
    </citation>
    <scope>NUCLEOTIDE SEQUENCE [LARGE SCALE GENOMIC DNA]</scope>
    <source>
        <strain evidence="2">NE01/NJP1002.9</strain>
        <tissue evidence="2">Muscle</tissue>
    </source>
</reference>
<feature type="non-terminal residue" evidence="2">
    <location>
        <position position="618"/>
    </location>
</feature>
<feature type="region of interest" description="Disordered" evidence="1">
    <location>
        <begin position="95"/>
        <end position="122"/>
    </location>
</feature>
<comment type="caution">
    <text evidence="2">The sequence shown here is derived from an EMBL/GenBank/DDBJ whole genome shotgun (WGS) entry which is preliminary data.</text>
</comment>
<dbReference type="Gene3D" id="1.25.40.10">
    <property type="entry name" value="Tetratricopeptide repeat domain"/>
    <property type="match status" value="3"/>
</dbReference>
<sequence length="618" mass="68427">CKNDLGANPLNSVTQSTPDIDRKHLVAPVNQLQVPSQRQRSSSLREESPEEQQKFLSMITHGQRGRIEDQRCVLSPSADRDFFLNLLTRAQSGRLDDQRVSLSSLPASKNEDGDNKGDSNGLFQMVSKVQGSRIDDQRCCLPQFQDPQAHIYENNSKLSPALGPARSASFSTNSDVNPKNKEKQQSALNVNPQGLPSSKFTQSTMPQDDEKLFSLVANSQGRRLDDQRMFLPSLPGIQNSGTISTLTPAEMDARYLYNLVSRVQGSRMDEQRCSAPKILKNLNTPSTERKNLINDASDKLPKSSAIFNAPQHWQDLSAAEQEHFFDMIRHSQSARMEDQRCYLQPCQSTTATPMHNGGPLNNGLVGSKPIAFVNSKNSSQAVRLQDQHSPGTSQISEAKKNASPPYIIVNEGTPATSRKSFRRSSSQPQIFDADSSSSLALPKSASFTPETEFRMDQYSQAQMTLKVSLSVTPQPGLKNDYQIPEVFLTLGAPGDNVVIPLSPVFGRPLSLDLNLVPKKDSKSRNNSARTASPRKAHSRPSSPYREIERPIPIGLNQKEKLLTCSVSPNKEHFFMKKNVNPAQMHKGTDLGREKCQGVHKKGRERVEQGKGVGKKDNK</sequence>
<feature type="compositionally biased region" description="Basic and acidic residues" evidence="1">
    <location>
        <begin position="604"/>
        <end position="618"/>
    </location>
</feature>
<evidence type="ECO:0000256" key="1">
    <source>
        <dbReference type="SAM" id="MobiDB-lite"/>
    </source>
</evidence>
<keyword evidence="3" id="KW-1185">Reference proteome</keyword>
<dbReference type="InterPro" id="IPR042168">
    <property type="entry name" value="Pcp2"/>
</dbReference>
<dbReference type="Pfam" id="PF02188">
    <property type="entry name" value="GoLoco"/>
    <property type="match status" value="5"/>
</dbReference>
<feature type="compositionally biased region" description="Polar residues" evidence="1">
    <location>
        <begin position="168"/>
        <end position="177"/>
    </location>
</feature>
<feature type="compositionally biased region" description="Polar residues" evidence="1">
    <location>
        <begin position="185"/>
        <end position="196"/>
    </location>
</feature>
<feature type="compositionally biased region" description="Low complexity" evidence="1">
    <location>
        <begin position="31"/>
        <end position="42"/>
    </location>
</feature>
<dbReference type="EMBL" id="NHOQ01002357">
    <property type="protein sequence ID" value="PWA17682.1"/>
    <property type="molecule type" value="Genomic_DNA"/>
</dbReference>
<feature type="region of interest" description="Disordered" evidence="1">
    <location>
        <begin position="581"/>
        <end position="618"/>
    </location>
</feature>
<dbReference type="GO" id="GO:0005085">
    <property type="term" value="F:guanyl-nucleotide exchange factor activity"/>
    <property type="evidence" value="ECO:0007669"/>
    <property type="project" value="InterPro"/>
</dbReference>
<dbReference type="InterPro" id="IPR003109">
    <property type="entry name" value="GoLoco_motif"/>
</dbReference>
<dbReference type="PANTHER" id="PTHR47503">
    <property type="entry name" value="PURKINJE CELL PROTEIN 2"/>
    <property type="match status" value="1"/>
</dbReference>
<dbReference type="InterPro" id="IPR011990">
    <property type="entry name" value="TPR-like_helical_dom_sf"/>
</dbReference>
<dbReference type="Proteomes" id="UP000250572">
    <property type="component" value="Unassembled WGS sequence"/>
</dbReference>
<feature type="region of interest" description="Disordered" evidence="1">
    <location>
        <begin position="516"/>
        <end position="551"/>
    </location>
</feature>
<dbReference type="AlphaFoldDB" id="A0A315V3I8"/>
<dbReference type="PANTHER" id="PTHR47503:SF1">
    <property type="entry name" value="PURKINJE CELL PROTEIN 2 HOMOLOG"/>
    <property type="match status" value="1"/>
</dbReference>
<dbReference type="PROSITE" id="PS50877">
    <property type="entry name" value="GOLOCO"/>
    <property type="match status" value="6"/>
</dbReference>
<feature type="compositionally biased region" description="Polar residues" evidence="1">
    <location>
        <begin position="385"/>
        <end position="396"/>
    </location>
</feature>
<accession>A0A315V3I8</accession>
<feature type="compositionally biased region" description="Polar residues" evidence="1">
    <location>
        <begin position="9"/>
        <end position="18"/>
    </location>
</feature>
<name>A0A315V3I8_GAMAF</name>
<feature type="compositionally biased region" description="Basic and acidic residues" evidence="1">
    <location>
        <begin position="43"/>
        <end position="52"/>
    </location>
</feature>
<feature type="compositionally biased region" description="Basic and acidic residues" evidence="1">
    <location>
        <begin position="586"/>
        <end position="596"/>
    </location>
</feature>
<feature type="non-terminal residue" evidence="2">
    <location>
        <position position="1"/>
    </location>
</feature>
<feature type="region of interest" description="Disordered" evidence="1">
    <location>
        <begin position="385"/>
        <end position="435"/>
    </location>
</feature>
<evidence type="ECO:0000313" key="3">
    <source>
        <dbReference type="Proteomes" id="UP000250572"/>
    </source>
</evidence>
<feature type="region of interest" description="Disordered" evidence="1">
    <location>
        <begin position="157"/>
        <end position="196"/>
    </location>
</feature>